<dbReference type="InterPro" id="IPR014284">
    <property type="entry name" value="RNA_pol_sigma-70_dom"/>
</dbReference>
<keyword evidence="2" id="KW-0805">Transcription regulation</keyword>
<dbReference type="EMBL" id="SUME01000007">
    <property type="protein sequence ID" value="TJZ53719.1"/>
    <property type="molecule type" value="Genomic_DNA"/>
</dbReference>
<dbReference type="OrthoDB" id="679904at2"/>
<accession>A0A4U0NHN6</accession>
<evidence type="ECO:0000256" key="4">
    <source>
        <dbReference type="ARBA" id="ARBA00023163"/>
    </source>
</evidence>
<dbReference type="GO" id="GO:0016987">
    <property type="term" value="F:sigma factor activity"/>
    <property type="evidence" value="ECO:0007669"/>
    <property type="project" value="UniProtKB-KW"/>
</dbReference>
<keyword evidence="3" id="KW-0731">Sigma factor</keyword>
<dbReference type="Proteomes" id="UP000306808">
    <property type="component" value="Unassembled WGS sequence"/>
</dbReference>
<evidence type="ECO:0000256" key="1">
    <source>
        <dbReference type="ARBA" id="ARBA00010641"/>
    </source>
</evidence>
<dbReference type="SUPFAM" id="SSF88946">
    <property type="entry name" value="Sigma2 domain of RNA polymerase sigma factors"/>
    <property type="match status" value="1"/>
</dbReference>
<dbReference type="GO" id="GO:0006352">
    <property type="term" value="P:DNA-templated transcription initiation"/>
    <property type="evidence" value="ECO:0007669"/>
    <property type="project" value="InterPro"/>
</dbReference>
<protein>
    <submittedName>
        <fullName evidence="7">Sigma-70 family RNA polymerase sigma factor</fullName>
    </submittedName>
</protein>
<keyword evidence="4" id="KW-0804">Transcription</keyword>
<reference evidence="7 8" key="1">
    <citation type="submission" date="2019-04" db="EMBL/GenBank/DDBJ databases">
        <title>Sphingobacterium olei sp. nov., isolated from oil-contaminated soil.</title>
        <authorList>
            <person name="Liu B."/>
        </authorList>
    </citation>
    <scope>NUCLEOTIDE SEQUENCE [LARGE SCALE GENOMIC DNA]</scope>
    <source>
        <strain evidence="7 8">HAL-9</strain>
    </source>
</reference>
<evidence type="ECO:0000313" key="7">
    <source>
        <dbReference type="EMBL" id="TJZ53719.1"/>
    </source>
</evidence>
<evidence type="ECO:0000256" key="3">
    <source>
        <dbReference type="ARBA" id="ARBA00023082"/>
    </source>
</evidence>
<dbReference type="InterPro" id="IPR036388">
    <property type="entry name" value="WH-like_DNA-bd_sf"/>
</dbReference>
<dbReference type="RefSeq" id="WP_136902510.1">
    <property type="nucleotide sequence ID" value="NZ_SUME01000007.1"/>
</dbReference>
<comment type="similarity">
    <text evidence="1">Belongs to the sigma-70 factor family. ECF subfamily.</text>
</comment>
<dbReference type="InterPro" id="IPR013249">
    <property type="entry name" value="RNA_pol_sigma70_r4_t2"/>
</dbReference>
<evidence type="ECO:0000259" key="5">
    <source>
        <dbReference type="Pfam" id="PF04542"/>
    </source>
</evidence>
<dbReference type="NCBIfam" id="TIGR02937">
    <property type="entry name" value="sigma70-ECF"/>
    <property type="match status" value="1"/>
</dbReference>
<dbReference type="GO" id="GO:0003677">
    <property type="term" value="F:DNA binding"/>
    <property type="evidence" value="ECO:0007669"/>
    <property type="project" value="InterPro"/>
</dbReference>
<dbReference type="InterPro" id="IPR007627">
    <property type="entry name" value="RNA_pol_sigma70_r2"/>
</dbReference>
<organism evidence="7 8">
    <name type="scientific">Sphingobacterium olei</name>
    <dbReference type="NCBI Taxonomy" id="2571155"/>
    <lineage>
        <taxon>Bacteria</taxon>
        <taxon>Pseudomonadati</taxon>
        <taxon>Bacteroidota</taxon>
        <taxon>Sphingobacteriia</taxon>
        <taxon>Sphingobacteriales</taxon>
        <taxon>Sphingobacteriaceae</taxon>
        <taxon>Sphingobacterium</taxon>
    </lineage>
</organism>
<gene>
    <name evidence="7" type="ORF">FAZ15_16985</name>
</gene>
<evidence type="ECO:0000313" key="8">
    <source>
        <dbReference type="Proteomes" id="UP000306808"/>
    </source>
</evidence>
<proteinExistence type="inferred from homology"/>
<dbReference type="Gene3D" id="1.10.1740.10">
    <property type="match status" value="1"/>
</dbReference>
<dbReference type="AlphaFoldDB" id="A0A4U0NHN6"/>
<evidence type="ECO:0000256" key="2">
    <source>
        <dbReference type="ARBA" id="ARBA00023015"/>
    </source>
</evidence>
<dbReference type="Pfam" id="PF04542">
    <property type="entry name" value="Sigma70_r2"/>
    <property type="match status" value="1"/>
</dbReference>
<evidence type="ECO:0000259" key="6">
    <source>
        <dbReference type="Pfam" id="PF08281"/>
    </source>
</evidence>
<dbReference type="Gene3D" id="1.10.10.10">
    <property type="entry name" value="Winged helix-like DNA-binding domain superfamily/Winged helix DNA-binding domain"/>
    <property type="match status" value="1"/>
</dbReference>
<feature type="domain" description="RNA polymerase sigma-70 region 2" evidence="5">
    <location>
        <begin position="29"/>
        <end position="93"/>
    </location>
</feature>
<dbReference type="InterPro" id="IPR039425">
    <property type="entry name" value="RNA_pol_sigma-70-like"/>
</dbReference>
<dbReference type="InterPro" id="IPR013325">
    <property type="entry name" value="RNA_pol_sigma_r2"/>
</dbReference>
<dbReference type="InterPro" id="IPR013324">
    <property type="entry name" value="RNA_pol_sigma_r3/r4-like"/>
</dbReference>
<keyword evidence="8" id="KW-1185">Reference proteome</keyword>
<dbReference type="PANTHER" id="PTHR43133:SF46">
    <property type="entry name" value="RNA POLYMERASE SIGMA-70 FACTOR ECF SUBFAMILY"/>
    <property type="match status" value="1"/>
</dbReference>
<comment type="caution">
    <text evidence="7">The sequence shown here is derived from an EMBL/GenBank/DDBJ whole genome shotgun (WGS) entry which is preliminary data.</text>
</comment>
<dbReference type="PANTHER" id="PTHR43133">
    <property type="entry name" value="RNA POLYMERASE ECF-TYPE SIGMA FACTO"/>
    <property type="match status" value="1"/>
</dbReference>
<dbReference type="Pfam" id="PF08281">
    <property type="entry name" value="Sigma70_r4_2"/>
    <property type="match status" value="1"/>
</dbReference>
<sequence length="205" mass="24071">MSQVVPLHRGWLLAIKERNDKDAFGAVYRVYWEELYNHALRRVRNEQQAEDLVQELFIQLWEQRERLDTMMNLPAYLYGMLKYKIIDFFNSNKVKSQLLDLWATDLHHYVQQNPDELEAYYALERLLDRELDSMPLNMKQAILLKWDKLSIRDIAVQLGLSEQTVKNNISVGSKRLQHALLVNNSDAYSTLAVLATQSLTLLLAY</sequence>
<dbReference type="SUPFAM" id="SSF88659">
    <property type="entry name" value="Sigma3 and sigma4 domains of RNA polymerase sigma factors"/>
    <property type="match status" value="1"/>
</dbReference>
<name>A0A4U0NHN6_9SPHI</name>
<feature type="domain" description="RNA polymerase sigma factor 70 region 4 type 2" evidence="6">
    <location>
        <begin position="125"/>
        <end position="176"/>
    </location>
</feature>